<gene>
    <name evidence="1" type="ORF">GA0061105_12139</name>
</gene>
<proteinExistence type="predicted"/>
<dbReference type="EMBL" id="FMAJ01000021">
    <property type="protein sequence ID" value="SCB61663.1"/>
    <property type="molecule type" value="Genomic_DNA"/>
</dbReference>
<sequence>MRLASGYATCITVIAGQDPVTLRQAPAQTPESLYIEVLSGLRKFVAEQANDACRSRNRDEVLRAPR</sequence>
<organism evidence="1 2">
    <name type="scientific">Rhizobium aethiopicum</name>
    <dbReference type="NCBI Taxonomy" id="1138170"/>
    <lineage>
        <taxon>Bacteria</taxon>
        <taxon>Pseudomonadati</taxon>
        <taxon>Pseudomonadota</taxon>
        <taxon>Alphaproteobacteria</taxon>
        <taxon>Hyphomicrobiales</taxon>
        <taxon>Rhizobiaceae</taxon>
        <taxon>Rhizobium/Agrobacterium group</taxon>
        <taxon>Rhizobium</taxon>
    </lineage>
</organism>
<dbReference type="AlphaFoldDB" id="A0A1C3YB21"/>
<dbReference type="STRING" id="1138170.GA0061105_12139"/>
<name>A0A1C3YB21_9HYPH</name>
<accession>A0A1C3YB21</accession>
<evidence type="ECO:0000313" key="2">
    <source>
        <dbReference type="Proteomes" id="UP000198723"/>
    </source>
</evidence>
<protein>
    <submittedName>
        <fullName evidence="1">Uncharacterized protein</fullName>
    </submittedName>
</protein>
<evidence type="ECO:0000313" key="1">
    <source>
        <dbReference type="EMBL" id="SCB61663.1"/>
    </source>
</evidence>
<reference evidence="1 2" key="1">
    <citation type="submission" date="2016-08" db="EMBL/GenBank/DDBJ databases">
        <authorList>
            <person name="Seilhamer J.J."/>
        </authorList>
    </citation>
    <scope>NUCLEOTIDE SEQUENCE [LARGE SCALE GENOMIC DNA]</scope>
    <source>
        <strain evidence="1 2">HBR26</strain>
    </source>
</reference>
<dbReference type="Proteomes" id="UP000198723">
    <property type="component" value="Unassembled WGS sequence"/>
</dbReference>